<evidence type="ECO:0000256" key="2">
    <source>
        <dbReference type="SAM" id="MobiDB-lite"/>
    </source>
</evidence>
<proteinExistence type="predicted"/>
<evidence type="ECO:0000313" key="3">
    <source>
        <dbReference type="EMBL" id="GCB83502.1"/>
    </source>
</evidence>
<dbReference type="OrthoDB" id="10257567at2759"/>
<evidence type="ECO:0000256" key="1">
    <source>
        <dbReference type="SAM" id="Coils"/>
    </source>
</evidence>
<sequence length="192" mass="21505">DTDDTDTDDTDTDCTDTEGTDTDDTDTEDADTEDTDTNDTDTEDTDTEDTDTDDTDTDCTDTEDTDTEDADTEDADTDYTDTDDTDTDDTDTDCELHQEIKQLNIQKEELNRKTDATETRLQEKRVELQVVTDNLRDTKEQQLSAKCSTLQQVEDKLTGQSDYEEVKKEMHILKLMEGVASEGPGSQDTSTT</sequence>
<evidence type="ECO:0000313" key="4">
    <source>
        <dbReference type="Proteomes" id="UP000288216"/>
    </source>
</evidence>
<keyword evidence="1" id="KW-0175">Coiled coil</keyword>
<feature type="coiled-coil region" evidence="1">
    <location>
        <begin position="100"/>
        <end position="141"/>
    </location>
</feature>
<feature type="compositionally biased region" description="Acidic residues" evidence="2">
    <location>
        <begin position="1"/>
        <end position="93"/>
    </location>
</feature>
<accession>A0A401QDT4</accession>
<dbReference type="Proteomes" id="UP000288216">
    <property type="component" value="Unassembled WGS sequence"/>
</dbReference>
<protein>
    <submittedName>
        <fullName evidence="3">Uncharacterized protein</fullName>
    </submittedName>
</protein>
<gene>
    <name evidence="3" type="ORF">scyTo_0024066</name>
</gene>
<comment type="caution">
    <text evidence="3">The sequence shown here is derived from an EMBL/GenBank/DDBJ whole genome shotgun (WGS) entry which is preliminary data.</text>
</comment>
<reference evidence="3 4" key="1">
    <citation type="journal article" date="2018" name="Nat. Ecol. Evol.">
        <title>Shark genomes provide insights into elasmobranch evolution and the origin of vertebrates.</title>
        <authorList>
            <person name="Hara Y"/>
            <person name="Yamaguchi K"/>
            <person name="Onimaru K"/>
            <person name="Kadota M"/>
            <person name="Koyanagi M"/>
            <person name="Keeley SD"/>
            <person name="Tatsumi K"/>
            <person name="Tanaka K"/>
            <person name="Motone F"/>
            <person name="Kageyama Y"/>
            <person name="Nozu R"/>
            <person name="Adachi N"/>
            <person name="Nishimura O"/>
            <person name="Nakagawa R"/>
            <person name="Tanegashima C"/>
            <person name="Kiyatake I"/>
            <person name="Matsumoto R"/>
            <person name="Murakumo K"/>
            <person name="Nishida K"/>
            <person name="Terakita A"/>
            <person name="Kuratani S"/>
            <person name="Sato K"/>
            <person name="Hyodo S Kuraku.S."/>
        </authorList>
    </citation>
    <scope>NUCLEOTIDE SEQUENCE [LARGE SCALE GENOMIC DNA]</scope>
</reference>
<dbReference type="AlphaFoldDB" id="A0A401QDT4"/>
<feature type="non-terminal residue" evidence="3">
    <location>
        <position position="1"/>
    </location>
</feature>
<dbReference type="EMBL" id="BFAA01038656">
    <property type="protein sequence ID" value="GCB83502.1"/>
    <property type="molecule type" value="Genomic_DNA"/>
</dbReference>
<feature type="region of interest" description="Disordered" evidence="2">
    <location>
        <begin position="1"/>
        <end position="94"/>
    </location>
</feature>
<organism evidence="3 4">
    <name type="scientific">Scyliorhinus torazame</name>
    <name type="common">Cloudy catshark</name>
    <name type="synonym">Catulus torazame</name>
    <dbReference type="NCBI Taxonomy" id="75743"/>
    <lineage>
        <taxon>Eukaryota</taxon>
        <taxon>Metazoa</taxon>
        <taxon>Chordata</taxon>
        <taxon>Craniata</taxon>
        <taxon>Vertebrata</taxon>
        <taxon>Chondrichthyes</taxon>
        <taxon>Elasmobranchii</taxon>
        <taxon>Galeomorphii</taxon>
        <taxon>Galeoidea</taxon>
        <taxon>Carcharhiniformes</taxon>
        <taxon>Scyliorhinidae</taxon>
        <taxon>Scyliorhinus</taxon>
    </lineage>
</organism>
<name>A0A401QDT4_SCYTO</name>
<keyword evidence="4" id="KW-1185">Reference proteome</keyword>